<dbReference type="SUPFAM" id="SSF161098">
    <property type="entry name" value="MetI-like"/>
    <property type="match status" value="1"/>
</dbReference>
<feature type="transmembrane region" description="Helical" evidence="7">
    <location>
        <begin position="108"/>
        <end position="132"/>
    </location>
</feature>
<feature type="transmembrane region" description="Helical" evidence="7">
    <location>
        <begin position="292"/>
        <end position="311"/>
    </location>
</feature>
<protein>
    <submittedName>
        <fullName evidence="9">ABC transporter permease</fullName>
    </submittedName>
</protein>
<comment type="subcellular location">
    <subcellularLocation>
        <location evidence="1 7">Cell membrane</location>
        <topology evidence="1 7">Multi-pass membrane protein</topology>
    </subcellularLocation>
</comment>
<evidence type="ECO:0000313" key="10">
    <source>
        <dbReference type="Proteomes" id="UP001281447"/>
    </source>
</evidence>
<dbReference type="EMBL" id="JAWDIP010000003">
    <property type="protein sequence ID" value="MDY0394679.1"/>
    <property type="molecule type" value="Genomic_DNA"/>
</dbReference>
<organism evidence="9 10">
    <name type="scientific">Tigheibacillus halophilus</name>
    <dbReference type="NCBI Taxonomy" id="361280"/>
    <lineage>
        <taxon>Bacteria</taxon>
        <taxon>Bacillati</taxon>
        <taxon>Bacillota</taxon>
        <taxon>Bacilli</taxon>
        <taxon>Bacillales</taxon>
        <taxon>Bacillaceae</taxon>
        <taxon>Tigheibacillus</taxon>
    </lineage>
</organism>
<feature type="transmembrane region" description="Helical" evidence="7">
    <location>
        <begin position="12"/>
        <end position="33"/>
    </location>
</feature>
<feature type="transmembrane region" description="Helical" evidence="7">
    <location>
        <begin position="249"/>
        <end position="272"/>
    </location>
</feature>
<evidence type="ECO:0000256" key="6">
    <source>
        <dbReference type="ARBA" id="ARBA00023136"/>
    </source>
</evidence>
<dbReference type="PROSITE" id="PS50928">
    <property type="entry name" value="ABC_TM1"/>
    <property type="match status" value="1"/>
</dbReference>
<name>A0ABU5C5T0_9BACI</name>
<keyword evidence="10" id="KW-1185">Reference proteome</keyword>
<dbReference type="RefSeq" id="WP_390354327.1">
    <property type="nucleotide sequence ID" value="NZ_JBHUIZ010000005.1"/>
</dbReference>
<dbReference type="InterPro" id="IPR035906">
    <property type="entry name" value="MetI-like_sf"/>
</dbReference>
<gene>
    <name evidence="9" type="ORF">RWE15_09740</name>
</gene>
<evidence type="ECO:0000256" key="1">
    <source>
        <dbReference type="ARBA" id="ARBA00004651"/>
    </source>
</evidence>
<evidence type="ECO:0000256" key="7">
    <source>
        <dbReference type="RuleBase" id="RU363032"/>
    </source>
</evidence>
<dbReference type="InterPro" id="IPR045621">
    <property type="entry name" value="BPD_transp_1_N"/>
</dbReference>
<evidence type="ECO:0000256" key="3">
    <source>
        <dbReference type="ARBA" id="ARBA00022475"/>
    </source>
</evidence>
<feature type="transmembrane region" description="Helical" evidence="7">
    <location>
        <begin position="191"/>
        <end position="211"/>
    </location>
</feature>
<keyword evidence="3" id="KW-1003">Cell membrane</keyword>
<proteinExistence type="inferred from homology"/>
<dbReference type="Gene3D" id="1.10.3720.10">
    <property type="entry name" value="MetI-like"/>
    <property type="match status" value="1"/>
</dbReference>
<evidence type="ECO:0000259" key="8">
    <source>
        <dbReference type="PROSITE" id="PS50928"/>
    </source>
</evidence>
<reference evidence="9 10" key="1">
    <citation type="submission" date="2023-10" db="EMBL/GenBank/DDBJ databases">
        <title>Virgibacillus halophilus 5B73C genome.</title>
        <authorList>
            <person name="Miliotis G."/>
            <person name="Sengupta P."/>
            <person name="Hameed A."/>
            <person name="Chuvochina M."/>
            <person name="Mcdonagh F."/>
            <person name="Simpson A.C."/>
            <person name="Singh N.K."/>
            <person name="Rekha P.D."/>
            <person name="Raman K."/>
            <person name="Hugenholtz P."/>
            <person name="Venkateswaran K."/>
        </authorList>
    </citation>
    <scope>NUCLEOTIDE SEQUENCE [LARGE SCALE GENOMIC DNA]</scope>
    <source>
        <strain evidence="9 10">5B73C</strain>
    </source>
</reference>
<comment type="caution">
    <text evidence="9">The sequence shown here is derived from an EMBL/GenBank/DDBJ whole genome shotgun (WGS) entry which is preliminary data.</text>
</comment>
<keyword evidence="2 7" id="KW-0813">Transport</keyword>
<dbReference type="Pfam" id="PF00528">
    <property type="entry name" value="BPD_transp_1"/>
    <property type="match status" value="1"/>
</dbReference>
<dbReference type="Pfam" id="PF19300">
    <property type="entry name" value="BPD_transp_1_N"/>
    <property type="match status" value="1"/>
</dbReference>
<evidence type="ECO:0000256" key="4">
    <source>
        <dbReference type="ARBA" id="ARBA00022692"/>
    </source>
</evidence>
<dbReference type="CDD" id="cd06261">
    <property type="entry name" value="TM_PBP2"/>
    <property type="match status" value="1"/>
</dbReference>
<feature type="domain" description="ABC transmembrane type-1" evidence="8">
    <location>
        <begin position="104"/>
        <end position="311"/>
    </location>
</feature>
<dbReference type="Proteomes" id="UP001281447">
    <property type="component" value="Unassembled WGS sequence"/>
</dbReference>
<evidence type="ECO:0000313" key="9">
    <source>
        <dbReference type="EMBL" id="MDY0394679.1"/>
    </source>
</evidence>
<keyword evidence="4 7" id="KW-0812">Transmembrane</keyword>
<keyword evidence="6 7" id="KW-0472">Membrane</keyword>
<feature type="transmembrane region" description="Helical" evidence="7">
    <location>
        <begin position="144"/>
        <end position="171"/>
    </location>
</feature>
<sequence length="340" mass="38335">MHRQTVIFKRILTRIIGFIVAMFLLSVIVFYIARLAPGDPLQSFYGDALDTMTPQELQNAKERLGLDAPTYIQYLKWVANAFHGDFGMSLKYKLPVMEVVTPLVSNTLILGGISYVVVFFFAILLAICCALNEDSMMDRIISKVGTAAFYIPAFWMGVVLILLFSINLGWFPSSGAYDFGKAGDFWNRLQHLILPICVMVLSHLWYYAYMFRNKLLDEFRKDYILLAKMKGLKKIELVRKHSLRNIAPTIISIMAISTPHILSGTYIVEAVFNYPGLGALSIESAKYHDYNLLMLLVLITGVLVIASSMIAKSINEVIDPRMKEMEAATWQKEPTNSSGS</sequence>
<evidence type="ECO:0000256" key="5">
    <source>
        <dbReference type="ARBA" id="ARBA00022989"/>
    </source>
</evidence>
<keyword evidence="5 7" id="KW-1133">Transmembrane helix</keyword>
<accession>A0ABU5C5T0</accession>
<dbReference type="InterPro" id="IPR000515">
    <property type="entry name" value="MetI-like"/>
</dbReference>
<evidence type="ECO:0000256" key="2">
    <source>
        <dbReference type="ARBA" id="ARBA00022448"/>
    </source>
</evidence>
<dbReference type="PANTHER" id="PTHR43163:SF6">
    <property type="entry name" value="DIPEPTIDE TRANSPORT SYSTEM PERMEASE PROTEIN DPPB-RELATED"/>
    <property type="match status" value="1"/>
</dbReference>
<dbReference type="PANTHER" id="PTHR43163">
    <property type="entry name" value="DIPEPTIDE TRANSPORT SYSTEM PERMEASE PROTEIN DPPB-RELATED"/>
    <property type="match status" value="1"/>
</dbReference>
<comment type="similarity">
    <text evidence="7">Belongs to the binding-protein-dependent transport system permease family.</text>
</comment>